<evidence type="ECO:0000313" key="3">
    <source>
        <dbReference type="Proteomes" id="UP001432401"/>
    </source>
</evidence>
<dbReference type="InterPro" id="IPR024344">
    <property type="entry name" value="MDMPI_metal-binding"/>
</dbReference>
<comment type="caution">
    <text evidence="2">The sequence shown here is derived from an EMBL/GenBank/DDBJ whole genome shotgun (WGS) entry which is preliminary data.</text>
</comment>
<reference evidence="2 3" key="1">
    <citation type="submission" date="2024-06" db="EMBL/GenBank/DDBJ databases">
        <authorList>
            <person name="Bataeva Y.V."/>
            <person name="Grigorian L.N."/>
            <person name="Solomentsev V.I."/>
        </authorList>
    </citation>
    <scope>NUCLEOTIDE SEQUENCE [LARGE SCALE GENOMIC DNA]</scope>
    <source>
        <strain evidence="3">SCPM-O-B-12605 (RCAM04882)</strain>
    </source>
</reference>
<feature type="domain" description="Mycothiol-dependent maleylpyruvate isomerase metal-binding" evidence="1">
    <location>
        <begin position="14"/>
        <end position="161"/>
    </location>
</feature>
<gene>
    <name evidence="2" type="ORF">ABUK86_25370</name>
</gene>
<dbReference type="RefSeq" id="WP_352986027.1">
    <property type="nucleotide sequence ID" value="NZ_JBEQNA010000014.1"/>
</dbReference>
<proteinExistence type="predicted"/>
<keyword evidence="2" id="KW-0413">Isomerase</keyword>
<dbReference type="InterPro" id="IPR034660">
    <property type="entry name" value="DinB/YfiT-like"/>
</dbReference>
<dbReference type="Proteomes" id="UP001432401">
    <property type="component" value="Unassembled WGS sequence"/>
</dbReference>
<sequence length="235" mass="24363">MFSRDVVLGALAVEVASLDAVLWGLSEEEAVVGTRCAPWDVAALAAHTVRAVLQVEPMLVGEPAVTGGALVSAGEYYRPDVRFSAEVNAHRVGSAVEAAARRTDAGESGRLLRGRWSPLVARLAAEPVGRVVVTRHGDRMLLSDFLVTRVVESVLHGLDLADALGRDPWVCGGALDVVRGLLFGEADPAVVEEVVPGALSGREAGVAAVRSVTGRGGGVSRGAWEGAGVRFLALG</sequence>
<organism evidence="2 3">
    <name type="scientific">Nocardiopsis tropica</name>
    <dbReference type="NCBI Taxonomy" id="109330"/>
    <lineage>
        <taxon>Bacteria</taxon>
        <taxon>Bacillati</taxon>
        <taxon>Actinomycetota</taxon>
        <taxon>Actinomycetes</taxon>
        <taxon>Streptosporangiales</taxon>
        <taxon>Nocardiopsidaceae</taxon>
        <taxon>Nocardiopsis</taxon>
    </lineage>
</organism>
<evidence type="ECO:0000313" key="2">
    <source>
        <dbReference type="EMBL" id="MES0837131.1"/>
    </source>
</evidence>
<dbReference type="SUPFAM" id="SSF109854">
    <property type="entry name" value="DinB/YfiT-like putative metalloenzymes"/>
    <property type="match status" value="1"/>
</dbReference>
<dbReference type="EMBL" id="JBEQNB010000015">
    <property type="protein sequence ID" value="MES0837131.1"/>
    <property type="molecule type" value="Genomic_DNA"/>
</dbReference>
<keyword evidence="3" id="KW-1185">Reference proteome</keyword>
<dbReference type="GO" id="GO:0016853">
    <property type="term" value="F:isomerase activity"/>
    <property type="evidence" value="ECO:0007669"/>
    <property type="project" value="UniProtKB-KW"/>
</dbReference>
<dbReference type="Gene3D" id="1.20.120.450">
    <property type="entry name" value="dinb family like domain"/>
    <property type="match status" value="1"/>
</dbReference>
<name>A0ABV2A1A4_9ACTN</name>
<accession>A0ABV2A1A4</accession>
<evidence type="ECO:0000259" key="1">
    <source>
        <dbReference type="Pfam" id="PF11716"/>
    </source>
</evidence>
<dbReference type="Pfam" id="PF11716">
    <property type="entry name" value="MDMPI_N"/>
    <property type="match status" value="1"/>
</dbReference>
<protein>
    <submittedName>
        <fullName evidence="2">Maleylpyruvate isomerase N-terminal domain-containing protein</fullName>
    </submittedName>
</protein>